<dbReference type="GO" id="GO:0005737">
    <property type="term" value="C:cytoplasm"/>
    <property type="evidence" value="ECO:0000318"/>
    <property type="project" value="GO_Central"/>
</dbReference>
<dbReference type="InterPro" id="IPR032675">
    <property type="entry name" value="LRR_dom_sf"/>
</dbReference>
<reference evidence="3" key="1">
    <citation type="submission" date="2015-02" db="EMBL/GenBank/DDBJ databases">
        <title>Genome sequencing for Strongylocentrotus purpuratus.</title>
        <authorList>
            <person name="Murali S."/>
            <person name="Liu Y."/>
            <person name="Vee V."/>
            <person name="English A."/>
            <person name="Wang M."/>
            <person name="Skinner E."/>
            <person name="Han Y."/>
            <person name="Muzny D.M."/>
            <person name="Worley K.C."/>
            <person name="Gibbs R.A."/>
        </authorList>
    </citation>
    <scope>NUCLEOTIDE SEQUENCE</scope>
</reference>
<dbReference type="SMART" id="SM00367">
    <property type="entry name" value="LRR_CC"/>
    <property type="match status" value="10"/>
</dbReference>
<dbReference type="Pfam" id="PF25372">
    <property type="entry name" value="DUF7885"/>
    <property type="match status" value="2"/>
</dbReference>
<dbReference type="InParanoid" id="A0A7M7NV91"/>
<dbReference type="GeneID" id="105443348"/>
<dbReference type="KEGG" id="spu:105443348"/>
<keyword evidence="3" id="KW-1185">Reference proteome</keyword>
<evidence type="ECO:0000313" key="3">
    <source>
        <dbReference type="Proteomes" id="UP000007110"/>
    </source>
</evidence>
<dbReference type="RefSeq" id="XP_030842169.1">
    <property type="nucleotide sequence ID" value="XM_030986309.1"/>
</dbReference>
<dbReference type="OrthoDB" id="27842at2759"/>
<reference evidence="2" key="2">
    <citation type="submission" date="2021-01" db="UniProtKB">
        <authorList>
            <consortium name="EnsemblMetazoa"/>
        </authorList>
    </citation>
    <scope>IDENTIFICATION</scope>
</reference>
<dbReference type="Gene3D" id="3.80.10.10">
    <property type="entry name" value="Ribonuclease Inhibitor"/>
    <property type="match status" value="3"/>
</dbReference>
<accession>A0A7M7NV91</accession>
<dbReference type="InterPro" id="IPR006553">
    <property type="entry name" value="Leu-rich_rpt_Cys-con_subtyp"/>
</dbReference>
<protein>
    <recommendedName>
        <fullName evidence="1">F-box/LRR-repeat protein 15-like leucin rich repeat domain-containing protein</fullName>
    </recommendedName>
</protein>
<sequence>MVKRLMDMCLGCIAQNLHVISNVGKHLPTLHKEKILQWVVNHNMLTTEYLPHVTYHLFSPALRSISFVDCDQITDKLLIQLDDCKCVLESITIDGCKVTDIGVTALLSHQDELQTLVLENISELTGTGLEVLRSRKLKDVHFSGIQITNESLIALVTRNPTISRLDIGCCGKLTHEVIPAIAVTLANELENLNLQKIRTIENNDLVVLSQHCKNLEGIDLFGCSEITSAGLRALSKECTKLQLLDISFCYSLLQSSSKEFLTELPLSLKTLVLSGLRLDGGDIHTAVSRLPTLETLILCGKNFITEEHAIKIFETVGPQLICLCIRGHRQIITDDILGLIVKNCTSLEKIHLGTHMMLTGESLRVLFRDQERSRNLTQLRLFGCKYLNHDILLDMSKSCVNLTELNMAGVKCVDDTLLFSIANHMPHLKHISLGAFVGLATNQVTDNGVVELTRCCPLESISLSGIHSITDKSIFALANNCPDLKNLFIACCSKVTTQATNYLQDVCNDKLYVYHRLPNADPNLVMAKNLDTGEFCRVDQTKWSMW</sequence>
<feature type="domain" description="F-box/LRR-repeat protein 15-like leucin rich repeat" evidence="1">
    <location>
        <begin position="339"/>
        <end position="481"/>
    </location>
</feature>
<evidence type="ECO:0000313" key="2">
    <source>
        <dbReference type="EnsemblMetazoa" id="XP_030842169"/>
    </source>
</evidence>
<dbReference type="PANTHER" id="PTHR13318">
    <property type="entry name" value="PARTNER OF PAIRED, ISOFORM B-RELATED"/>
    <property type="match status" value="1"/>
</dbReference>
<dbReference type="FunFam" id="3.80.10.10:FF:002767">
    <property type="entry name" value="Uncharacterized protein"/>
    <property type="match status" value="1"/>
</dbReference>
<dbReference type="Proteomes" id="UP000007110">
    <property type="component" value="Unassembled WGS sequence"/>
</dbReference>
<feature type="domain" description="F-box/LRR-repeat protein 15-like leucin rich repeat" evidence="1">
    <location>
        <begin position="97"/>
        <end position="255"/>
    </location>
</feature>
<name>A0A7M7NV91_STRPU</name>
<organism evidence="2 3">
    <name type="scientific">Strongylocentrotus purpuratus</name>
    <name type="common">Purple sea urchin</name>
    <dbReference type="NCBI Taxonomy" id="7668"/>
    <lineage>
        <taxon>Eukaryota</taxon>
        <taxon>Metazoa</taxon>
        <taxon>Echinodermata</taxon>
        <taxon>Eleutherozoa</taxon>
        <taxon>Echinozoa</taxon>
        <taxon>Echinoidea</taxon>
        <taxon>Euechinoidea</taxon>
        <taxon>Echinacea</taxon>
        <taxon>Camarodonta</taxon>
        <taxon>Echinidea</taxon>
        <taxon>Strongylocentrotidae</taxon>
        <taxon>Strongylocentrotus</taxon>
    </lineage>
</organism>
<proteinExistence type="predicted"/>
<dbReference type="AlphaFoldDB" id="A0A7M7NV91"/>
<dbReference type="SUPFAM" id="SSF52047">
    <property type="entry name" value="RNI-like"/>
    <property type="match status" value="3"/>
</dbReference>
<dbReference type="InterPro" id="IPR057207">
    <property type="entry name" value="FBXL15_LRR"/>
</dbReference>
<dbReference type="EnsemblMetazoa" id="XM_030986309">
    <property type="protein sequence ID" value="XP_030842169"/>
    <property type="gene ID" value="LOC105443348"/>
</dbReference>
<dbReference type="OMA" id="CAQISPA"/>
<evidence type="ECO:0000259" key="1">
    <source>
        <dbReference type="Pfam" id="PF25372"/>
    </source>
</evidence>